<comment type="PTM">
    <text evidence="6">Phosphorylated by CheA. Phosphorylation of the N-terminal regulatory domain activates the methylesterase activity.</text>
</comment>
<comment type="domain">
    <text evidence="6">Contains a C-terminal catalytic domain, and an N-terminal region which modulates catalytic activity.</text>
</comment>
<dbReference type="STRING" id="341036.SAMN05660649_00175"/>
<dbReference type="GO" id="GO:0008984">
    <property type="term" value="F:protein-glutamate methylesterase activity"/>
    <property type="evidence" value="ECO:0007669"/>
    <property type="project" value="UniProtKB-UniRule"/>
</dbReference>
<feature type="active site" evidence="6 7">
    <location>
        <position position="306"/>
    </location>
</feature>
<dbReference type="SMART" id="SM00448">
    <property type="entry name" value="REC"/>
    <property type="match status" value="1"/>
</dbReference>
<feature type="domain" description="Response regulatory" evidence="9">
    <location>
        <begin position="6"/>
        <end position="123"/>
    </location>
</feature>
<dbReference type="SUPFAM" id="SSF52172">
    <property type="entry name" value="CheY-like"/>
    <property type="match status" value="1"/>
</dbReference>
<dbReference type="InterPro" id="IPR035909">
    <property type="entry name" value="CheB_C"/>
</dbReference>
<dbReference type="CDD" id="cd16432">
    <property type="entry name" value="CheB_Rec"/>
    <property type="match status" value="1"/>
</dbReference>
<evidence type="ECO:0000259" key="9">
    <source>
        <dbReference type="PROSITE" id="PS50110"/>
    </source>
</evidence>
<evidence type="ECO:0000256" key="7">
    <source>
        <dbReference type="PROSITE-ProRule" id="PRU00050"/>
    </source>
</evidence>
<dbReference type="PANTHER" id="PTHR42872:SF6">
    <property type="entry name" value="PROTEIN-GLUTAMATE METHYLESTERASE_PROTEIN-GLUTAMINE GLUTAMINASE"/>
    <property type="match status" value="1"/>
</dbReference>
<dbReference type="HAMAP" id="MF_00099">
    <property type="entry name" value="CheB_chemtxs"/>
    <property type="match status" value="1"/>
</dbReference>
<dbReference type="InterPro" id="IPR008248">
    <property type="entry name" value="CheB-like"/>
</dbReference>
<dbReference type="GO" id="GO:0000156">
    <property type="term" value="F:phosphorelay response regulator activity"/>
    <property type="evidence" value="ECO:0007669"/>
    <property type="project" value="InterPro"/>
</dbReference>
<dbReference type="InterPro" id="IPR000673">
    <property type="entry name" value="Sig_transdc_resp-reg_Me-estase"/>
</dbReference>
<evidence type="ECO:0000256" key="3">
    <source>
        <dbReference type="ARBA" id="ARBA00022801"/>
    </source>
</evidence>
<dbReference type="PIRSF" id="PIRSF000876">
    <property type="entry name" value="RR_chemtxs_CheB"/>
    <property type="match status" value="1"/>
</dbReference>
<accession>A0A1I2MUN8</accession>
<feature type="modified residue" description="4-aspartylphosphate" evidence="6 8">
    <location>
        <position position="57"/>
    </location>
</feature>
<dbReference type="EC" id="3.1.1.61" evidence="6"/>
<keyword evidence="6 8" id="KW-0597">Phosphoprotein</keyword>
<evidence type="ECO:0000256" key="4">
    <source>
        <dbReference type="ARBA" id="ARBA00024867"/>
    </source>
</evidence>
<dbReference type="NCBIfam" id="NF009206">
    <property type="entry name" value="PRK12555.1"/>
    <property type="match status" value="1"/>
</dbReference>
<evidence type="ECO:0000313" key="11">
    <source>
        <dbReference type="EMBL" id="SFF95305.1"/>
    </source>
</evidence>
<dbReference type="Proteomes" id="UP000199337">
    <property type="component" value="Unassembled WGS sequence"/>
</dbReference>
<dbReference type="PROSITE" id="PS50110">
    <property type="entry name" value="RESPONSE_REGULATORY"/>
    <property type="match status" value="1"/>
</dbReference>
<feature type="active site" evidence="6 7">
    <location>
        <position position="180"/>
    </location>
</feature>
<dbReference type="GO" id="GO:0006935">
    <property type="term" value="P:chemotaxis"/>
    <property type="evidence" value="ECO:0007669"/>
    <property type="project" value="UniProtKB-UniRule"/>
</dbReference>
<keyword evidence="3 6" id="KW-0378">Hydrolase</keyword>
<dbReference type="Pfam" id="PF00072">
    <property type="entry name" value="Response_reg"/>
    <property type="match status" value="1"/>
</dbReference>
<keyword evidence="2 6" id="KW-0145">Chemotaxis</keyword>
<evidence type="ECO:0000256" key="6">
    <source>
        <dbReference type="HAMAP-Rule" id="MF_00099"/>
    </source>
</evidence>
<evidence type="ECO:0000256" key="5">
    <source>
        <dbReference type="ARBA" id="ARBA00048267"/>
    </source>
</evidence>
<reference evidence="12" key="1">
    <citation type="submission" date="2016-10" db="EMBL/GenBank/DDBJ databases">
        <authorList>
            <person name="Varghese N."/>
            <person name="Submissions S."/>
        </authorList>
    </citation>
    <scope>NUCLEOTIDE SEQUENCE [LARGE SCALE GENOMIC DNA]</scope>
    <source>
        <strain evidence="12">DSM 17038</strain>
    </source>
</reference>
<evidence type="ECO:0000259" key="10">
    <source>
        <dbReference type="PROSITE" id="PS50122"/>
    </source>
</evidence>
<evidence type="ECO:0000256" key="2">
    <source>
        <dbReference type="ARBA" id="ARBA00022500"/>
    </source>
</evidence>
<dbReference type="EC" id="3.5.1.44" evidence="6"/>
<dbReference type="InterPro" id="IPR011006">
    <property type="entry name" value="CheY-like_superfamily"/>
</dbReference>
<evidence type="ECO:0000313" key="12">
    <source>
        <dbReference type="Proteomes" id="UP000199337"/>
    </source>
</evidence>
<organism evidence="11 12">
    <name type="scientific">Desulfotruncus arcticus DSM 17038</name>
    <dbReference type="NCBI Taxonomy" id="1121424"/>
    <lineage>
        <taxon>Bacteria</taxon>
        <taxon>Bacillati</taxon>
        <taxon>Bacillota</taxon>
        <taxon>Clostridia</taxon>
        <taxon>Eubacteriales</taxon>
        <taxon>Desulfallaceae</taxon>
        <taxon>Desulfotruncus</taxon>
    </lineage>
</organism>
<dbReference type="OrthoDB" id="9793421at2"/>
<dbReference type="PANTHER" id="PTHR42872">
    <property type="entry name" value="PROTEIN-GLUTAMATE METHYLESTERASE/PROTEIN-GLUTAMINE GLUTAMINASE"/>
    <property type="match status" value="1"/>
</dbReference>
<comment type="catalytic activity">
    <reaction evidence="5 6">
        <text>[protein]-L-glutamate 5-O-methyl ester + H2O = L-glutamyl-[protein] + methanol + H(+)</text>
        <dbReference type="Rhea" id="RHEA:23236"/>
        <dbReference type="Rhea" id="RHEA-COMP:10208"/>
        <dbReference type="Rhea" id="RHEA-COMP:10311"/>
        <dbReference type="ChEBI" id="CHEBI:15377"/>
        <dbReference type="ChEBI" id="CHEBI:15378"/>
        <dbReference type="ChEBI" id="CHEBI:17790"/>
        <dbReference type="ChEBI" id="CHEBI:29973"/>
        <dbReference type="ChEBI" id="CHEBI:82795"/>
        <dbReference type="EC" id="3.1.1.61"/>
    </reaction>
</comment>
<dbReference type="AlphaFoldDB" id="A0A1I2MUN8"/>
<comment type="similarity">
    <text evidence="6">Belongs to the CheB family.</text>
</comment>
<keyword evidence="1 6" id="KW-0963">Cytoplasm</keyword>
<evidence type="ECO:0000256" key="8">
    <source>
        <dbReference type="PROSITE-ProRule" id="PRU00169"/>
    </source>
</evidence>
<dbReference type="InterPro" id="IPR001789">
    <property type="entry name" value="Sig_transdc_resp-reg_receiver"/>
</dbReference>
<evidence type="ECO:0000256" key="1">
    <source>
        <dbReference type="ARBA" id="ARBA00022490"/>
    </source>
</evidence>
<dbReference type="Pfam" id="PF01339">
    <property type="entry name" value="CheB_methylest"/>
    <property type="match status" value="1"/>
</dbReference>
<dbReference type="Gene3D" id="3.40.50.180">
    <property type="entry name" value="Methylesterase CheB, C-terminal domain"/>
    <property type="match status" value="1"/>
</dbReference>
<dbReference type="RefSeq" id="WP_092467773.1">
    <property type="nucleotide sequence ID" value="NZ_FOOX01000001.1"/>
</dbReference>
<comment type="subcellular location">
    <subcellularLocation>
        <location evidence="6">Cytoplasm</location>
    </subcellularLocation>
</comment>
<dbReference type="CDD" id="cd17541">
    <property type="entry name" value="REC_CheB-like"/>
    <property type="match status" value="1"/>
</dbReference>
<name>A0A1I2MUN8_9FIRM</name>
<comment type="catalytic activity">
    <reaction evidence="6">
        <text>L-glutaminyl-[protein] + H2O = L-glutamyl-[protein] + NH4(+)</text>
        <dbReference type="Rhea" id="RHEA:16441"/>
        <dbReference type="Rhea" id="RHEA-COMP:10207"/>
        <dbReference type="Rhea" id="RHEA-COMP:10208"/>
        <dbReference type="ChEBI" id="CHEBI:15377"/>
        <dbReference type="ChEBI" id="CHEBI:28938"/>
        <dbReference type="ChEBI" id="CHEBI:29973"/>
        <dbReference type="ChEBI" id="CHEBI:30011"/>
        <dbReference type="EC" id="3.5.1.44"/>
    </reaction>
</comment>
<dbReference type="EMBL" id="FOOX01000001">
    <property type="protein sequence ID" value="SFF95305.1"/>
    <property type="molecule type" value="Genomic_DNA"/>
</dbReference>
<dbReference type="PROSITE" id="PS50122">
    <property type="entry name" value="CHEB"/>
    <property type="match status" value="1"/>
</dbReference>
<feature type="active site" evidence="6 7">
    <location>
        <position position="207"/>
    </location>
</feature>
<gene>
    <name evidence="6" type="primary">cheB</name>
    <name evidence="11" type="ORF">SAMN05660649_00175</name>
</gene>
<sequence length="361" mass="38269">MLRQIKVLVVDDSALMRRIVSRLLEMQADIKVVDTAVDGEDAIKKVKLHRPDVVTMDVEMPGLNGVATVRRLMQQCPVPVIMLSAHTMEGTSVTMEALAAGAVDFVPKPTKAGGVEKMVADLTRKIRVARRASIGRCQAAPAPSRVIDYKPKPQTAAAVVAAAAEKAPYAKIDLVVVGSSTGGPAALQNLLPALPANFPCGIIVVQHIPVGFSGPMSEHLNRKCKMEVKHAEHGDRVTPGRVLVAPAGYDLYLRKYGDRLSVALDKGNKPVPPGGFRPSVDVVMNSAAEVAGNNTLAVLLTGMGRDGARGMLAIRRRGGRTIAQDESTCVVYGMPKAAADLGAAEKILPLHQIAAEIIKLV</sequence>
<dbReference type="GO" id="GO:0005737">
    <property type="term" value="C:cytoplasm"/>
    <property type="evidence" value="ECO:0007669"/>
    <property type="project" value="UniProtKB-SubCell"/>
</dbReference>
<keyword evidence="12" id="KW-1185">Reference proteome</keyword>
<dbReference type="SUPFAM" id="SSF52738">
    <property type="entry name" value="Methylesterase CheB, C-terminal domain"/>
    <property type="match status" value="1"/>
</dbReference>
<comment type="function">
    <text evidence="4">May play the central regulatory role in sporulation. It may be an element of the effector pathway responsible for the activation of sporulation genes in response to nutritional stress. Spo0A may act in concert with spo0H (a sigma factor) to control the expression of some genes that are critical to the sporulation process.</text>
</comment>
<dbReference type="GO" id="GO:0050568">
    <property type="term" value="F:protein-glutamine glutaminase activity"/>
    <property type="evidence" value="ECO:0007669"/>
    <property type="project" value="UniProtKB-UniRule"/>
</dbReference>
<feature type="domain" description="CheB-type methylesterase" evidence="10">
    <location>
        <begin position="168"/>
        <end position="361"/>
    </location>
</feature>
<comment type="function">
    <text evidence="6">Involved in chemotaxis. Part of a chemotaxis signal transduction system that modulates chemotaxis in response to various stimuli. Catalyzes the demethylation of specific methylglutamate residues introduced into the chemoreceptors (methyl-accepting chemotaxis proteins or MCP) by CheR. Also mediates the irreversible deamidation of specific glutamine residues to glutamic acid.</text>
</comment>
<dbReference type="NCBIfam" id="NF001965">
    <property type="entry name" value="PRK00742.1"/>
    <property type="match status" value="1"/>
</dbReference>
<dbReference type="Gene3D" id="3.40.50.2300">
    <property type="match status" value="1"/>
</dbReference>
<protein>
    <recommendedName>
        <fullName evidence="6">Protein-glutamate methylesterase/protein-glutamine glutaminase</fullName>
        <ecNumber evidence="6">3.1.1.61</ecNumber>
        <ecNumber evidence="6">3.5.1.44</ecNumber>
    </recommendedName>
</protein>
<proteinExistence type="inferred from homology"/>